<keyword evidence="3" id="KW-0812">Transmembrane</keyword>
<dbReference type="Pfam" id="PF07727">
    <property type="entry name" value="RVT_2"/>
    <property type="match status" value="1"/>
</dbReference>
<comment type="caution">
    <text evidence="5">The sequence shown here is derived from an EMBL/GenBank/DDBJ whole genome shotgun (WGS) entry which is preliminary data.</text>
</comment>
<dbReference type="InterPro" id="IPR013103">
    <property type="entry name" value="RVT_2"/>
</dbReference>
<feature type="region of interest" description="Disordered" evidence="2">
    <location>
        <begin position="219"/>
        <end position="268"/>
    </location>
</feature>
<proteinExistence type="predicted"/>
<evidence type="ECO:0000256" key="2">
    <source>
        <dbReference type="SAM" id="MobiDB-lite"/>
    </source>
</evidence>
<gene>
    <name evidence="5" type="ORF">Tci_052015</name>
</gene>
<name>A0A6L2N3N5_TANCI</name>
<protein>
    <submittedName>
        <fullName evidence="5">Ribonuclease H-like domain-containing protein</fullName>
    </submittedName>
</protein>
<evidence type="ECO:0000256" key="1">
    <source>
        <dbReference type="SAM" id="Coils"/>
    </source>
</evidence>
<feature type="transmembrane region" description="Helical" evidence="3">
    <location>
        <begin position="477"/>
        <end position="496"/>
    </location>
</feature>
<organism evidence="5">
    <name type="scientific">Tanacetum cinerariifolium</name>
    <name type="common">Dalmatian daisy</name>
    <name type="synonym">Chrysanthemum cinerariifolium</name>
    <dbReference type="NCBI Taxonomy" id="118510"/>
    <lineage>
        <taxon>Eukaryota</taxon>
        <taxon>Viridiplantae</taxon>
        <taxon>Streptophyta</taxon>
        <taxon>Embryophyta</taxon>
        <taxon>Tracheophyta</taxon>
        <taxon>Spermatophyta</taxon>
        <taxon>Magnoliopsida</taxon>
        <taxon>eudicotyledons</taxon>
        <taxon>Gunneridae</taxon>
        <taxon>Pentapetalae</taxon>
        <taxon>asterids</taxon>
        <taxon>campanulids</taxon>
        <taxon>Asterales</taxon>
        <taxon>Asteraceae</taxon>
        <taxon>Asteroideae</taxon>
        <taxon>Anthemideae</taxon>
        <taxon>Anthemidinae</taxon>
        <taxon>Tanacetum</taxon>
    </lineage>
</organism>
<evidence type="ECO:0000313" key="5">
    <source>
        <dbReference type="EMBL" id="GEU80037.1"/>
    </source>
</evidence>
<accession>A0A6L2N3N5</accession>
<sequence length="508" mass="56867">MMTARKRVGSLPIQQLAMRHYVDHSSSDSSSRHSLSDHSSPDLPSTFTGPSRKRCRSPMTSVPALPPVSEALSHVRANLIPSPKRIKDIGYLADIDEGAVEVMYETLGDLVHRFHDHIEAIPVYRIQVIEGVQREQGHRIIGFESAVTALTERVAELERDNRRLRGTASVESQRVDRLQRGMKMSNTRSGASMTHKEVEELVAHRIAEEIEAREAARNLENLNDNGDEQEGENGGNENEGNEGNGNRDNGGNENGGNGGNGNGGNGENRNRGINYGRFMSMARECTFQDFLKCKPHTFSGIEGVVGLTRWFEKIETVFNIKKVSDKNLVMYALNGLDTRYKGIARLIRYIQPLPKFETARNMLLLKESNLQEATDQANTYDSSSSSPPSLWQPKRTRKARLVANGSSQQLGIDCGETFSPVVKPATLRTVLSLAVSRKWSIHQLDVKNVFLNGDLSKIVYMHQLPRHLMLGFIDLQVLPLVLDFTTVVVTLPYLFFVRDLRLLIYLSM</sequence>
<feature type="region of interest" description="Disordered" evidence="2">
    <location>
        <begin position="21"/>
        <end position="64"/>
    </location>
</feature>
<evidence type="ECO:0000256" key="3">
    <source>
        <dbReference type="SAM" id="Phobius"/>
    </source>
</evidence>
<feature type="compositionally biased region" description="Basic and acidic residues" evidence="2">
    <location>
        <begin position="21"/>
        <end position="40"/>
    </location>
</feature>
<feature type="coiled-coil region" evidence="1">
    <location>
        <begin position="140"/>
        <end position="167"/>
    </location>
</feature>
<dbReference type="EMBL" id="BKCJ010007997">
    <property type="protein sequence ID" value="GEU80037.1"/>
    <property type="molecule type" value="Genomic_DNA"/>
</dbReference>
<keyword evidence="3" id="KW-0472">Membrane</keyword>
<feature type="compositionally biased region" description="Gly residues" evidence="2">
    <location>
        <begin position="252"/>
        <end position="266"/>
    </location>
</feature>
<keyword evidence="1" id="KW-0175">Coiled coil</keyword>
<keyword evidence="3" id="KW-1133">Transmembrane helix</keyword>
<reference evidence="5" key="1">
    <citation type="journal article" date="2019" name="Sci. Rep.">
        <title>Draft genome of Tanacetum cinerariifolium, the natural source of mosquito coil.</title>
        <authorList>
            <person name="Yamashiro T."/>
            <person name="Shiraishi A."/>
            <person name="Satake H."/>
            <person name="Nakayama K."/>
        </authorList>
    </citation>
    <scope>NUCLEOTIDE SEQUENCE</scope>
</reference>
<evidence type="ECO:0000259" key="4">
    <source>
        <dbReference type="Pfam" id="PF07727"/>
    </source>
</evidence>
<dbReference type="AlphaFoldDB" id="A0A6L2N3N5"/>
<feature type="domain" description="Reverse transcriptase Ty1/copia-type" evidence="4">
    <location>
        <begin position="397"/>
        <end position="465"/>
    </location>
</feature>